<dbReference type="PROSITE" id="PS50164">
    <property type="entry name" value="GIY_YIG"/>
    <property type="match status" value="1"/>
</dbReference>
<proteinExistence type="inferred from homology"/>
<accession>A0A2M8KL51</accession>
<protein>
    <recommendedName>
        <fullName evidence="2">GIY-YIG domain-containing protein</fullName>
    </recommendedName>
</protein>
<evidence type="ECO:0000259" key="2">
    <source>
        <dbReference type="PROSITE" id="PS50164"/>
    </source>
</evidence>
<comment type="similarity">
    <text evidence="1">Belongs to the UPF0213 family.</text>
</comment>
<evidence type="ECO:0000313" key="3">
    <source>
        <dbReference type="EMBL" id="PJE60649.1"/>
    </source>
</evidence>
<dbReference type="SMART" id="SM00465">
    <property type="entry name" value="GIYc"/>
    <property type="match status" value="1"/>
</dbReference>
<dbReference type="InterPro" id="IPR035901">
    <property type="entry name" value="GIY-YIG_endonuc_sf"/>
</dbReference>
<dbReference type="CDD" id="cd10448">
    <property type="entry name" value="GIY-YIG_unchar_3"/>
    <property type="match status" value="1"/>
</dbReference>
<dbReference type="InterPro" id="IPR000305">
    <property type="entry name" value="GIY-YIG_endonuc"/>
</dbReference>
<evidence type="ECO:0000313" key="4">
    <source>
        <dbReference type="Proteomes" id="UP000231434"/>
    </source>
</evidence>
<dbReference type="PANTHER" id="PTHR34477:SF5">
    <property type="entry name" value="BSL5627 PROTEIN"/>
    <property type="match status" value="1"/>
</dbReference>
<dbReference type="Pfam" id="PF01541">
    <property type="entry name" value="GIY-YIG"/>
    <property type="match status" value="1"/>
</dbReference>
<organism evidence="3 4">
    <name type="scientific">Candidatus Roizmanbacteria bacterium CG10_big_fil_rev_8_21_14_0_10_36_26</name>
    <dbReference type="NCBI Taxonomy" id="1974851"/>
    <lineage>
        <taxon>Bacteria</taxon>
        <taxon>Candidatus Roizmaniibacteriota</taxon>
    </lineage>
</organism>
<sequence>MDERYFVYIITNYENTVLYTGITNNLQKRIEEHKKGISVNFFSNKYRLFKLVWFEEFPAPKEAITIEKKIKGWVRRKKIALIKSKNPNFKDLSTFR</sequence>
<dbReference type="SUPFAM" id="SSF82771">
    <property type="entry name" value="GIY-YIG endonuclease"/>
    <property type="match status" value="1"/>
</dbReference>
<dbReference type="Gene3D" id="3.40.1440.10">
    <property type="entry name" value="GIY-YIG endonuclease"/>
    <property type="match status" value="1"/>
</dbReference>
<reference evidence="4" key="1">
    <citation type="submission" date="2017-09" db="EMBL/GenBank/DDBJ databases">
        <title>Depth-based differentiation of microbial function through sediment-hosted aquifers and enrichment of novel symbionts in the deep terrestrial subsurface.</title>
        <authorList>
            <person name="Probst A.J."/>
            <person name="Ladd B."/>
            <person name="Jarett J.K."/>
            <person name="Geller-Mcgrath D.E."/>
            <person name="Sieber C.M.K."/>
            <person name="Emerson J.B."/>
            <person name="Anantharaman K."/>
            <person name="Thomas B.C."/>
            <person name="Malmstrom R."/>
            <person name="Stieglmeier M."/>
            <person name="Klingl A."/>
            <person name="Woyke T."/>
            <person name="Ryan C.M."/>
            <person name="Banfield J.F."/>
        </authorList>
    </citation>
    <scope>NUCLEOTIDE SEQUENCE [LARGE SCALE GENOMIC DNA]</scope>
</reference>
<dbReference type="PANTHER" id="PTHR34477">
    <property type="entry name" value="UPF0213 PROTEIN YHBQ"/>
    <property type="match status" value="1"/>
</dbReference>
<name>A0A2M8KL51_9BACT</name>
<dbReference type="InterPro" id="IPR050190">
    <property type="entry name" value="UPF0213_domain"/>
</dbReference>
<dbReference type="EMBL" id="PFEB01000039">
    <property type="protein sequence ID" value="PJE60649.1"/>
    <property type="molecule type" value="Genomic_DNA"/>
</dbReference>
<comment type="caution">
    <text evidence="3">The sequence shown here is derived from an EMBL/GenBank/DDBJ whole genome shotgun (WGS) entry which is preliminary data.</text>
</comment>
<dbReference type="AlphaFoldDB" id="A0A2M8KL51"/>
<dbReference type="Proteomes" id="UP000231434">
    <property type="component" value="Unassembled WGS sequence"/>
</dbReference>
<gene>
    <name evidence="3" type="ORF">COU86_03195</name>
</gene>
<evidence type="ECO:0000256" key="1">
    <source>
        <dbReference type="ARBA" id="ARBA00007435"/>
    </source>
</evidence>
<feature type="domain" description="GIY-YIG" evidence="2">
    <location>
        <begin position="3"/>
        <end position="80"/>
    </location>
</feature>